<feature type="signal peptide" evidence="4">
    <location>
        <begin position="1"/>
        <end position="35"/>
    </location>
</feature>
<dbReference type="PANTHER" id="PTHR35357">
    <property type="entry name" value="OS02G0537100 PROTEIN"/>
    <property type="match status" value="1"/>
</dbReference>
<gene>
    <name evidence="6" type="ORF">URODEC1_LOCUS100268</name>
</gene>
<dbReference type="EMBL" id="OZ075115">
    <property type="protein sequence ID" value="CAL5066091.1"/>
    <property type="molecule type" value="Genomic_DNA"/>
</dbReference>
<feature type="domain" description="Pectinesterase inhibitor" evidence="5">
    <location>
        <begin position="36"/>
        <end position="185"/>
    </location>
</feature>
<evidence type="ECO:0000256" key="2">
    <source>
        <dbReference type="ARBA" id="ARBA00023157"/>
    </source>
</evidence>
<dbReference type="CDD" id="cd15795">
    <property type="entry name" value="PMEI-Pla_a_1_like"/>
    <property type="match status" value="1"/>
</dbReference>
<dbReference type="SMART" id="SM00856">
    <property type="entry name" value="PMEI"/>
    <property type="match status" value="1"/>
</dbReference>
<dbReference type="SUPFAM" id="SSF101148">
    <property type="entry name" value="Plant invertase/pectin methylesterase inhibitor"/>
    <property type="match status" value="1"/>
</dbReference>
<dbReference type="NCBIfam" id="TIGR01614">
    <property type="entry name" value="PME_inhib"/>
    <property type="match status" value="1"/>
</dbReference>
<dbReference type="PANTHER" id="PTHR35357:SF23">
    <property type="entry name" value="PECTINESTERASE INHIBITOR DOMAIN-CONTAINING PROTEIN"/>
    <property type="match status" value="1"/>
</dbReference>
<comment type="similarity">
    <text evidence="3">Belongs to the PMEI family.</text>
</comment>
<dbReference type="Pfam" id="PF04043">
    <property type="entry name" value="PMEI"/>
    <property type="match status" value="1"/>
</dbReference>
<name>A0ABC9EXR9_9POAL</name>
<evidence type="ECO:0000256" key="3">
    <source>
        <dbReference type="ARBA" id="ARBA00038471"/>
    </source>
</evidence>
<dbReference type="InterPro" id="IPR035513">
    <property type="entry name" value="Invertase/methylesterase_inhib"/>
</dbReference>
<accession>A0ABC9EXR9</accession>
<dbReference type="Gene3D" id="1.20.140.40">
    <property type="entry name" value="Invertase/pectin methylesterase inhibitor family protein"/>
    <property type="match status" value="1"/>
</dbReference>
<evidence type="ECO:0000256" key="1">
    <source>
        <dbReference type="ARBA" id="ARBA00022729"/>
    </source>
</evidence>
<keyword evidence="2" id="KW-1015">Disulfide bond</keyword>
<keyword evidence="1 4" id="KW-0732">Signal</keyword>
<evidence type="ECO:0000313" key="6">
    <source>
        <dbReference type="EMBL" id="CAL5066091.1"/>
    </source>
</evidence>
<dbReference type="Proteomes" id="UP001497457">
    <property type="component" value="Chromosome 5rd"/>
</dbReference>
<feature type="chain" id="PRO_5044745125" description="Pectinesterase inhibitor domain-containing protein" evidence="4">
    <location>
        <begin position="36"/>
        <end position="189"/>
    </location>
</feature>
<dbReference type="GO" id="GO:0005576">
    <property type="term" value="C:extracellular region"/>
    <property type="evidence" value="ECO:0007669"/>
    <property type="project" value="UniProtKB-ARBA"/>
</dbReference>
<keyword evidence="7" id="KW-1185">Reference proteome</keyword>
<dbReference type="InterPro" id="IPR034088">
    <property type="entry name" value="Pla_a_1-like"/>
</dbReference>
<evidence type="ECO:0000313" key="7">
    <source>
        <dbReference type="Proteomes" id="UP001497457"/>
    </source>
</evidence>
<reference evidence="6 7" key="2">
    <citation type="submission" date="2024-10" db="EMBL/GenBank/DDBJ databases">
        <authorList>
            <person name="Ryan C."/>
        </authorList>
    </citation>
    <scope>NUCLEOTIDE SEQUENCE [LARGE SCALE GENOMIC DNA]</scope>
</reference>
<dbReference type="FunFam" id="1.20.140.40:FF:000002">
    <property type="entry name" value="Putative invertase inhibitor"/>
    <property type="match status" value="1"/>
</dbReference>
<reference evidence="7" key="1">
    <citation type="submission" date="2024-06" db="EMBL/GenBank/DDBJ databases">
        <authorList>
            <person name="Ryan C."/>
        </authorList>
    </citation>
    <scope>NUCLEOTIDE SEQUENCE [LARGE SCALE GENOMIC DNA]</scope>
</reference>
<dbReference type="InterPro" id="IPR006501">
    <property type="entry name" value="Pectinesterase_inhib_dom"/>
</dbReference>
<evidence type="ECO:0000256" key="4">
    <source>
        <dbReference type="SAM" id="SignalP"/>
    </source>
</evidence>
<sequence length="189" mass="19677">MATTTSMASFSYNRKCTAPLIRLLSILFAASVISGEPPSVVPSACKRAYGVGGGSFTEEFCLSALTGHSVGAADNADLALFTVDLAAANATATEAKIDSLLGGSGAASEGLRSCRALYDAAVHVYLPDSHAAVKDGKYVDAKLYLSKTAQVPVDCERWFKQRNVASPIDKEDDNLAKLANLAIALTSIA</sequence>
<evidence type="ECO:0000259" key="5">
    <source>
        <dbReference type="SMART" id="SM00856"/>
    </source>
</evidence>
<proteinExistence type="inferred from homology"/>
<protein>
    <recommendedName>
        <fullName evidence="5">Pectinesterase inhibitor domain-containing protein</fullName>
    </recommendedName>
</protein>
<organism evidence="6 7">
    <name type="scientific">Urochloa decumbens</name>
    <dbReference type="NCBI Taxonomy" id="240449"/>
    <lineage>
        <taxon>Eukaryota</taxon>
        <taxon>Viridiplantae</taxon>
        <taxon>Streptophyta</taxon>
        <taxon>Embryophyta</taxon>
        <taxon>Tracheophyta</taxon>
        <taxon>Spermatophyta</taxon>
        <taxon>Magnoliopsida</taxon>
        <taxon>Liliopsida</taxon>
        <taxon>Poales</taxon>
        <taxon>Poaceae</taxon>
        <taxon>PACMAD clade</taxon>
        <taxon>Panicoideae</taxon>
        <taxon>Panicodae</taxon>
        <taxon>Paniceae</taxon>
        <taxon>Melinidinae</taxon>
        <taxon>Urochloa</taxon>
    </lineage>
</organism>
<dbReference type="AlphaFoldDB" id="A0ABC9EXR9"/>